<proteinExistence type="predicted"/>
<dbReference type="RefSeq" id="XP_043012807.1">
    <property type="nucleotide sequence ID" value="XM_043148215.1"/>
</dbReference>
<dbReference type="AlphaFoldDB" id="A0A9P7UXA2"/>
<accession>A0A9P7UXA2</accession>
<sequence length="118" mass="12599">MKSFSLSSLLLPVALGLVLAEQANAICPGYNYGIGNVQHLADGGDRWTIYDTNCGPVDSLVTDQNPCTQGVFECSPPPIKFVEYTNRFTGLRYACRPDSNSGSCGGDVISVCCRNDGN</sequence>
<name>A0A9P7UXA2_9AGAR</name>
<dbReference type="Proteomes" id="UP001049176">
    <property type="component" value="Chromosome 2"/>
</dbReference>
<feature type="chain" id="PRO_5040413666" description="SSCRP protein" evidence="1">
    <location>
        <begin position="21"/>
        <end position="118"/>
    </location>
</feature>
<dbReference type="OrthoDB" id="5348716at2759"/>
<evidence type="ECO:0000256" key="1">
    <source>
        <dbReference type="SAM" id="SignalP"/>
    </source>
</evidence>
<comment type="caution">
    <text evidence="2">The sequence shown here is derived from an EMBL/GenBank/DDBJ whole genome shotgun (WGS) entry which is preliminary data.</text>
</comment>
<reference evidence="2" key="1">
    <citation type="journal article" date="2021" name="Genome Biol. Evol.">
        <title>The assembled and annotated genome of the fairy-ring fungus Marasmius oreades.</title>
        <authorList>
            <person name="Hiltunen M."/>
            <person name="Ament-Velasquez S.L."/>
            <person name="Johannesson H."/>
        </authorList>
    </citation>
    <scope>NUCLEOTIDE SEQUENCE</scope>
    <source>
        <strain evidence="2">03SP1</strain>
    </source>
</reference>
<evidence type="ECO:0000313" key="3">
    <source>
        <dbReference type="Proteomes" id="UP001049176"/>
    </source>
</evidence>
<protein>
    <recommendedName>
        <fullName evidence="4">SSCRP protein</fullName>
    </recommendedName>
</protein>
<dbReference type="KEGG" id="more:E1B28_003781"/>
<evidence type="ECO:0000313" key="2">
    <source>
        <dbReference type="EMBL" id="KAG7096337.1"/>
    </source>
</evidence>
<dbReference type="GeneID" id="66072857"/>
<gene>
    <name evidence="2" type="ORF">E1B28_003781</name>
</gene>
<evidence type="ECO:0008006" key="4">
    <source>
        <dbReference type="Google" id="ProtNLM"/>
    </source>
</evidence>
<organism evidence="2 3">
    <name type="scientific">Marasmius oreades</name>
    <name type="common">fairy-ring Marasmius</name>
    <dbReference type="NCBI Taxonomy" id="181124"/>
    <lineage>
        <taxon>Eukaryota</taxon>
        <taxon>Fungi</taxon>
        <taxon>Dikarya</taxon>
        <taxon>Basidiomycota</taxon>
        <taxon>Agaricomycotina</taxon>
        <taxon>Agaricomycetes</taxon>
        <taxon>Agaricomycetidae</taxon>
        <taxon>Agaricales</taxon>
        <taxon>Marasmiineae</taxon>
        <taxon>Marasmiaceae</taxon>
        <taxon>Marasmius</taxon>
    </lineage>
</organism>
<keyword evidence="3" id="KW-1185">Reference proteome</keyword>
<feature type="signal peptide" evidence="1">
    <location>
        <begin position="1"/>
        <end position="20"/>
    </location>
</feature>
<dbReference type="EMBL" id="CM032182">
    <property type="protein sequence ID" value="KAG7096337.1"/>
    <property type="molecule type" value="Genomic_DNA"/>
</dbReference>
<keyword evidence="1" id="KW-0732">Signal</keyword>